<dbReference type="InterPro" id="IPR013708">
    <property type="entry name" value="Shikimate_DH-bd_N"/>
</dbReference>
<feature type="domain" description="Shikimate dehydrogenase substrate binding N-terminal" evidence="3">
    <location>
        <begin position="12"/>
        <end position="93"/>
    </location>
</feature>
<sequence length="282" mass="30160">MIPPQKQMTGMLGHPVAENPIDRMFDAVYAHHGLCWQFWKNDIASAADLALAVRALVPLGYRGMAITVPYKVAVMPLLDTVDDDVRAIGAANYLTIEAGRLIGHNNDGKGVVKAIEKLAPLAGRRVVMLGAGGAGRAMAVEMAWAGAAHLTLITRRQEQGQEVADTVTRASGVPAVWQAWEGEVTVPAGTTLLMNATHLGCAPELEPVPVRWDSVDPACVVVDVITNPRITPFLATARSRGCPVVDGVEMLVQLAMQIFEQWTGVTPEEAVFQRAVAEALGE</sequence>
<evidence type="ECO:0000313" key="5">
    <source>
        <dbReference type="Proteomes" id="UP001302329"/>
    </source>
</evidence>
<comment type="caution">
    <text evidence="4">The sequence shown here is derived from an EMBL/GenBank/DDBJ whole genome shotgun (WGS) entry which is preliminary data.</text>
</comment>
<dbReference type="PANTHER" id="PTHR21089">
    <property type="entry name" value="SHIKIMATE DEHYDROGENASE"/>
    <property type="match status" value="1"/>
</dbReference>
<dbReference type="Gene3D" id="3.40.50.10860">
    <property type="entry name" value="Leucine Dehydrogenase, chain A, domain 1"/>
    <property type="match status" value="1"/>
</dbReference>
<name>A0ABU5T002_9CYAN</name>
<dbReference type="InterPro" id="IPR036291">
    <property type="entry name" value="NAD(P)-bd_dom_sf"/>
</dbReference>
<dbReference type="SUPFAM" id="SSF53223">
    <property type="entry name" value="Aminoacid dehydrogenase-like, N-terminal domain"/>
    <property type="match status" value="1"/>
</dbReference>
<evidence type="ECO:0000256" key="2">
    <source>
        <dbReference type="ARBA" id="ARBA00023141"/>
    </source>
</evidence>
<dbReference type="EMBL" id="JAYGHY010000099">
    <property type="protein sequence ID" value="MEA5444099.1"/>
    <property type="molecule type" value="Genomic_DNA"/>
</dbReference>
<keyword evidence="2" id="KW-0057">Aromatic amino acid biosynthesis</keyword>
<accession>A0ABU5T002</accession>
<dbReference type="Gene3D" id="3.40.50.720">
    <property type="entry name" value="NAD(P)-binding Rossmann-like Domain"/>
    <property type="match status" value="1"/>
</dbReference>
<evidence type="ECO:0000313" key="4">
    <source>
        <dbReference type="EMBL" id="MEA5444099.1"/>
    </source>
</evidence>
<dbReference type="Proteomes" id="UP001302329">
    <property type="component" value="Unassembled WGS sequence"/>
</dbReference>
<keyword evidence="5" id="KW-1185">Reference proteome</keyword>
<dbReference type="InterPro" id="IPR046346">
    <property type="entry name" value="Aminoacid_DH-like_N_sf"/>
</dbReference>
<comment type="pathway">
    <text evidence="1">Metabolic intermediate biosynthesis; chorismate biosynthesis; chorismate from D-erythrose 4-phosphate and phosphoenolpyruvate: step 4/7.</text>
</comment>
<dbReference type="SUPFAM" id="SSF51735">
    <property type="entry name" value="NAD(P)-binding Rossmann-fold domains"/>
    <property type="match status" value="1"/>
</dbReference>
<keyword evidence="2" id="KW-0028">Amino-acid biosynthesis</keyword>
<protein>
    <submittedName>
        <fullName evidence="4">Shikimate dehydrogenase</fullName>
    </submittedName>
</protein>
<evidence type="ECO:0000256" key="1">
    <source>
        <dbReference type="ARBA" id="ARBA00004871"/>
    </source>
</evidence>
<proteinExistence type="predicted"/>
<dbReference type="PANTHER" id="PTHR21089:SF1">
    <property type="entry name" value="BIFUNCTIONAL 3-DEHYDROQUINATE DEHYDRATASE_SHIKIMATE DEHYDROGENASE, CHLOROPLASTIC"/>
    <property type="match status" value="1"/>
</dbReference>
<dbReference type="InterPro" id="IPR022893">
    <property type="entry name" value="Shikimate_DH_fam"/>
</dbReference>
<gene>
    <name evidence="4" type="ORF">VB739_16200</name>
</gene>
<dbReference type="Pfam" id="PF08501">
    <property type="entry name" value="Shikimate_dh_N"/>
    <property type="match status" value="1"/>
</dbReference>
<reference evidence="4 5" key="1">
    <citation type="submission" date="2023-12" db="EMBL/GenBank/DDBJ databases">
        <title>Baltic Sea Cyanobacteria.</title>
        <authorList>
            <person name="Delbaje E."/>
            <person name="Fewer D.P."/>
            <person name="Shishido T.K."/>
        </authorList>
    </citation>
    <scope>NUCLEOTIDE SEQUENCE [LARGE SCALE GENOMIC DNA]</scope>
    <source>
        <strain evidence="4 5">UHCC 0281</strain>
    </source>
</reference>
<dbReference type="RefSeq" id="WP_323358033.1">
    <property type="nucleotide sequence ID" value="NZ_JAYGHY010000099.1"/>
</dbReference>
<evidence type="ECO:0000259" key="3">
    <source>
        <dbReference type="Pfam" id="PF08501"/>
    </source>
</evidence>
<organism evidence="4 5">
    <name type="scientific">Cyanobium gracile UHCC 0281</name>
    <dbReference type="NCBI Taxonomy" id="3110309"/>
    <lineage>
        <taxon>Bacteria</taxon>
        <taxon>Bacillati</taxon>
        <taxon>Cyanobacteriota</taxon>
        <taxon>Cyanophyceae</taxon>
        <taxon>Synechococcales</taxon>
        <taxon>Prochlorococcaceae</taxon>
        <taxon>Cyanobium</taxon>
    </lineage>
</organism>